<feature type="compositionally biased region" description="Low complexity" evidence="5">
    <location>
        <begin position="132"/>
        <end position="141"/>
    </location>
</feature>
<dbReference type="AlphaFoldDB" id="A0A345DDL4"/>
<dbReference type="PANTHER" id="PTHR36837">
    <property type="entry name" value="POLY(3-HYDROXYALKANOATE) POLYMERASE SUBUNIT PHAC"/>
    <property type="match status" value="1"/>
</dbReference>
<evidence type="ECO:0000256" key="3">
    <source>
        <dbReference type="ARBA" id="ARBA00022679"/>
    </source>
</evidence>
<evidence type="ECO:0000256" key="5">
    <source>
        <dbReference type="SAM" id="MobiDB-lite"/>
    </source>
</evidence>
<keyword evidence="8" id="KW-1185">Reference proteome</keyword>
<accession>A0A345DDL4</accession>
<dbReference type="SUPFAM" id="SSF53474">
    <property type="entry name" value="alpha/beta-Hydrolases"/>
    <property type="match status" value="1"/>
</dbReference>
<evidence type="ECO:0000256" key="4">
    <source>
        <dbReference type="ARBA" id="ARBA00023315"/>
    </source>
</evidence>
<gene>
    <name evidence="7" type="primary">phaC</name>
    <name evidence="7" type="ORF">DTO96_102206</name>
</gene>
<dbReference type="Proteomes" id="UP000252182">
    <property type="component" value="Chromosome"/>
</dbReference>
<dbReference type="Gene3D" id="3.40.50.1820">
    <property type="entry name" value="alpha/beta hydrolase"/>
    <property type="match status" value="1"/>
</dbReference>
<keyword evidence="3 7" id="KW-0808">Transferase</keyword>
<dbReference type="PANTHER" id="PTHR36837:SF5">
    <property type="entry name" value="POLY-3-HYDROXYBUTYRATE SYNTHASE"/>
    <property type="match status" value="1"/>
</dbReference>
<reference evidence="8" key="1">
    <citation type="submission" date="2018-07" db="EMBL/GenBank/DDBJ databases">
        <authorList>
            <person name="Kim H."/>
        </authorList>
    </citation>
    <scope>NUCLEOTIDE SEQUENCE [LARGE SCALE GENOMIC DNA]</scope>
    <source>
        <strain evidence="8">F02</strain>
    </source>
</reference>
<proteinExistence type="predicted"/>
<dbReference type="NCBIfam" id="TIGR01838">
    <property type="entry name" value="PHA_synth_I"/>
    <property type="match status" value="1"/>
</dbReference>
<feature type="compositionally biased region" description="Polar residues" evidence="5">
    <location>
        <begin position="1"/>
        <end position="19"/>
    </location>
</feature>
<comment type="subcellular location">
    <subcellularLocation>
        <location evidence="1">Cytoplasm</location>
    </subcellularLocation>
</comment>
<dbReference type="KEGG" id="hyf:DTO96_102206"/>
<evidence type="ECO:0000259" key="6">
    <source>
        <dbReference type="Pfam" id="PF07167"/>
    </source>
</evidence>
<evidence type="ECO:0000256" key="2">
    <source>
        <dbReference type="ARBA" id="ARBA00022490"/>
    </source>
</evidence>
<name>A0A345DDL4_9BURK</name>
<dbReference type="InterPro" id="IPR051321">
    <property type="entry name" value="PHA/PHB_synthase"/>
</dbReference>
<evidence type="ECO:0000256" key="1">
    <source>
        <dbReference type="ARBA" id="ARBA00004496"/>
    </source>
</evidence>
<feature type="region of interest" description="Disordered" evidence="5">
    <location>
        <begin position="1"/>
        <end position="32"/>
    </location>
</feature>
<dbReference type="EMBL" id="CP031124">
    <property type="protein sequence ID" value="AXF86452.1"/>
    <property type="molecule type" value="Genomic_DNA"/>
</dbReference>
<dbReference type="GO" id="GO:0005737">
    <property type="term" value="C:cytoplasm"/>
    <property type="evidence" value="ECO:0007669"/>
    <property type="project" value="UniProtKB-SubCell"/>
</dbReference>
<protein>
    <submittedName>
        <fullName evidence="7">Poly(3-hydroxyalkanoate) polymerase subunit PhaC</fullName>
        <ecNumber evidence="7">2.3.1.-</ecNumber>
    </submittedName>
</protein>
<feature type="domain" description="Poly-beta-hydroxybutyrate polymerase N-terminal" evidence="6">
    <location>
        <begin position="239"/>
        <end position="404"/>
    </location>
</feature>
<dbReference type="Pfam" id="PF07167">
    <property type="entry name" value="PhaC_N"/>
    <property type="match status" value="1"/>
</dbReference>
<dbReference type="InterPro" id="IPR010941">
    <property type="entry name" value="PhaC_N"/>
</dbReference>
<dbReference type="GO" id="GO:0016746">
    <property type="term" value="F:acyltransferase activity"/>
    <property type="evidence" value="ECO:0007669"/>
    <property type="project" value="UniProtKB-KW"/>
</dbReference>
<evidence type="ECO:0000313" key="7">
    <source>
        <dbReference type="EMBL" id="AXF86452.1"/>
    </source>
</evidence>
<sequence length="727" mass="78892">MATKGQASGSAKKVTTPTQAADEPGGQTVKASAVAPKKVASAKVAPVVKSISPKKPAVTKPSTAKAVTPSTAVAKPVAAKPVAAKPVAAKPVAAKPVAAKPVAAKPVAAKPAAAKPAAAKPTARVESRAHVASEQSTTAQAASPLEEMQSMFKEFSQSNQLMGVWQQFTDKLANMSGLGMGLPGGNPSPNLFGNMGGQAADFAKMVSPEDLQRLQSEYMREMATLWQSYIQQQGFEITDKRFSSAAWRSNAWANYLAQSYLINARLMLEMAECVNADAKTKTRVRFAIMQWVDSLAPSNFFVTNPDAQQKLIDTQGESLKMGINNFLTDLQKGRISQTDETAFEIGVNVARSDGAVIFENEYFQLLQYTPLTEQVSERPLLIVPPCINKYYIMDLQPDNSLVRHAVEAGNTVYLVSWRNADESMAQITWDDYVEDVVIRAIHVVQDASGQEQINVLGFCVGGTLLSTALAVLKARGESCVASLTLLTALLDFSDNGVLDAYVDEQQVAMREQSMAKGGVVQGKELANAFATLRPNDLVWNYVVSNYLKGEQPTAFDLLYWNSDSTNLPGPMFCWYLRNTYLENRLVNKGDVICCGEKIDLSSIDVPTYILSCREDHIVPWTAAFRSQQALSGNKRFVLAASGHIAGVINSAKKNKRNFWINPTADLAGSSETWLESAEERPGSWWNDWTAWLKANAGADVKAPNKLGTSKYKPIEVAPGRYVKARAA</sequence>
<evidence type="ECO:0000313" key="8">
    <source>
        <dbReference type="Proteomes" id="UP000252182"/>
    </source>
</evidence>
<dbReference type="GO" id="GO:0042619">
    <property type="term" value="P:poly-hydroxybutyrate biosynthetic process"/>
    <property type="evidence" value="ECO:0007669"/>
    <property type="project" value="InterPro"/>
</dbReference>
<feature type="region of interest" description="Disordered" evidence="5">
    <location>
        <begin position="105"/>
        <end position="141"/>
    </location>
</feature>
<dbReference type="EC" id="2.3.1.-" evidence="7"/>
<organism evidence="7 8">
    <name type="scientific">Ephemeroptericola cinctiostellae</name>
    <dbReference type="NCBI Taxonomy" id="2268024"/>
    <lineage>
        <taxon>Bacteria</taxon>
        <taxon>Pseudomonadati</taxon>
        <taxon>Pseudomonadota</taxon>
        <taxon>Betaproteobacteria</taxon>
        <taxon>Burkholderiales</taxon>
        <taxon>Burkholderiaceae</taxon>
        <taxon>Ephemeroptericola</taxon>
    </lineage>
</organism>
<keyword evidence="2" id="KW-0963">Cytoplasm</keyword>
<dbReference type="InterPro" id="IPR029058">
    <property type="entry name" value="AB_hydrolase_fold"/>
</dbReference>
<dbReference type="InterPro" id="IPR010963">
    <property type="entry name" value="PHA_synth_I"/>
</dbReference>
<feature type="compositionally biased region" description="Low complexity" evidence="5">
    <location>
        <begin position="105"/>
        <end position="121"/>
    </location>
</feature>
<keyword evidence="4 7" id="KW-0012">Acyltransferase</keyword>